<evidence type="ECO:0000256" key="4">
    <source>
        <dbReference type="SAM" id="MobiDB-lite"/>
    </source>
</evidence>
<evidence type="ECO:0000256" key="3">
    <source>
        <dbReference type="SAM" id="Coils"/>
    </source>
</evidence>
<reference evidence="6" key="3">
    <citation type="submission" date="2025-08" db="UniProtKB">
        <authorList>
            <consortium name="Ensembl"/>
        </authorList>
    </citation>
    <scope>IDENTIFICATION</scope>
</reference>
<dbReference type="GeneTree" id="ENSGT00940000153704"/>
<proteinExistence type="predicted"/>
<dbReference type="EMBL" id="AGCU01094098">
    <property type="status" value="NOT_ANNOTATED_CDS"/>
    <property type="molecule type" value="Genomic_DNA"/>
</dbReference>
<dbReference type="EMBL" id="AGCU01094094">
    <property type="status" value="NOT_ANNOTATED_CDS"/>
    <property type="molecule type" value="Genomic_DNA"/>
</dbReference>
<dbReference type="EMBL" id="AGCU01094095">
    <property type="status" value="NOT_ANNOTATED_CDS"/>
    <property type="molecule type" value="Genomic_DNA"/>
</dbReference>
<dbReference type="EMBL" id="AGCU01094099">
    <property type="status" value="NOT_ANNOTATED_CDS"/>
    <property type="molecule type" value="Genomic_DNA"/>
</dbReference>
<dbReference type="GO" id="GO:0005737">
    <property type="term" value="C:cytoplasm"/>
    <property type="evidence" value="ECO:0007669"/>
    <property type="project" value="TreeGrafter"/>
</dbReference>
<accession>K7G4G0</accession>
<keyword evidence="7" id="KW-1185">Reference proteome</keyword>
<dbReference type="EMBL" id="AGCU01094092">
    <property type="status" value="NOT_ANNOTATED_CDS"/>
    <property type="molecule type" value="Genomic_DNA"/>
</dbReference>
<dbReference type="Pfam" id="PF12845">
    <property type="entry name" value="TBD"/>
    <property type="match status" value="1"/>
</dbReference>
<dbReference type="InterPro" id="IPR024581">
    <property type="entry name" value="TBD"/>
</dbReference>
<feature type="coiled-coil region" evidence="3">
    <location>
        <begin position="17"/>
        <end position="65"/>
    </location>
</feature>
<keyword evidence="2 3" id="KW-0175">Coiled coil</keyword>
<feature type="compositionally biased region" description="Low complexity" evidence="4">
    <location>
        <begin position="138"/>
        <end position="149"/>
    </location>
</feature>
<dbReference type="EMBL" id="AGCU01094097">
    <property type="status" value="NOT_ANNOTATED_CDS"/>
    <property type="molecule type" value="Genomic_DNA"/>
</dbReference>
<dbReference type="HOGENOM" id="CLU_1749049_0_0_1"/>
<dbReference type="Ensembl" id="ENSPSIT00000015242.1">
    <property type="protein sequence ID" value="ENSPSIP00000015171.1"/>
    <property type="gene ID" value="ENSPSIG00000013582.1"/>
</dbReference>
<reference evidence="7" key="1">
    <citation type="submission" date="2011-10" db="EMBL/GenBank/DDBJ databases">
        <authorList>
            <consortium name="Soft-shell Turtle Genome Consortium"/>
        </authorList>
    </citation>
    <scope>NUCLEOTIDE SEQUENCE [LARGE SCALE GENOMIC DNA]</scope>
    <source>
        <strain evidence="7">Daiwa-1</strain>
    </source>
</reference>
<dbReference type="STRING" id="13735.ENSPSIP00000015171"/>
<dbReference type="EMBL" id="AGCU01094101">
    <property type="status" value="NOT_ANNOTATED_CDS"/>
    <property type="molecule type" value="Genomic_DNA"/>
</dbReference>
<feature type="region of interest" description="Disordered" evidence="4">
    <location>
        <begin position="119"/>
        <end position="149"/>
    </location>
</feature>
<evidence type="ECO:0000313" key="7">
    <source>
        <dbReference type="Proteomes" id="UP000007267"/>
    </source>
</evidence>
<organism evidence="6 7">
    <name type="scientific">Pelodiscus sinensis</name>
    <name type="common">Chinese softshell turtle</name>
    <name type="synonym">Trionyx sinensis</name>
    <dbReference type="NCBI Taxonomy" id="13735"/>
    <lineage>
        <taxon>Eukaryota</taxon>
        <taxon>Metazoa</taxon>
        <taxon>Chordata</taxon>
        <taxon>Craniata</taxon>
        <taxon>Vertebrata</taxon>
        <taxon>Euteleostomi</taxon>
        <taxon>Archelosauria</taxon>
        <taxon>Testudinata</taxon>
        <taxon>Testudines</taxon>
        <taxon>Cryptodira</taxon>
        <taxon>Trionychia</taxon>
        <taxon>Trionychidae</taxon>
        <taxon>Pelodiscus</taxon>
    </lineage>
</organism>
<dbReference type="EMBL" id="AGCU01094096">
    <property type="status" value="NOT_ANNOTATED_CDS"/>
    <property type="molecule type" value="Genomic_DNA"/>
</dbReference>
<dbReference type="EMBL" id="AGCU01094093">
    <property type="status" value="NOT_ANNOTATED_CDS"/>
    <property type="molecule type" value="Genomic_DNA"/>
</dbReference>
<dbReference type="EMBL" id="AGCU01094100">
    <property type="status" value="NOT_ANNOTATED_CDS"/>
    <property type="molecule type" value="Genomic_DNA"/>
</dbReference>
<reference evidence="6" key="4">
    <citation type="submission" date="2025-09" db="UniProtKB">
        <authorList>
            <consortium name="Ensembl"/>
        </authorList>
    </citation>
    <scope>IDENTIFICATION</scope>
</reference>
<evidence type="ECO:0000259" key="5">
    <source>
        <dbReference type="Pfam" id="PF12845"/>
    </source>
</evidence>
<sequence>MGWQSPRSLEQPGELEVRRLEAELDETRHEAQSWQRREEQLKAECERLQSELKQLQETRAQDLATSQSERDMAWVKKVGDDQVNLALAYTELTEELCRLRSLSSLQSQILRTLLQEQALNGGEHRARPRRGAGPPPGVGLRPGPAVSPG</sequence>
<dbReference type="InterPro" id="IPR051891">
    <property type="entry name" value="TBK1-IKBKE_adapters"/>
</dbReference>
<dbReference type="PANTHER" id="PTHR14432">
    <property type="entry name" value="PROSAPIP2 PROTEIN/5-AZACYTIDINE INDUCED GENE 2"/>
    <property type="match status" value="1"/>
</dbReference>
<keyword evidence="1" id="KW-0597">Phosphoprotein</keyword>
<feature type="domain" description="Tbk1/Ikki binding" evidence="5">
    <location>
        <begin position="79"/>
        <end position="125"/>
    </location>
</feature>
<dbReference type="AlphaFoldDB" id="K7G4G0"/>
<dbReference type="PANTHER" id="PTHR14432:SF2">
    <property type="entry name" value="TANK-BINDING KINASE 1-BINDING PROTEIN 1"/>
    <property type="match status" value="1"/>
</dbReference>
<protein>
    <recommendedName>
        <fullName evidence="5">Tbk1/Ikki binding domain-containing protein</fullName>
    </recommendedName>
</protein>
<evidence type="ECO:0000256" key="1">
    <source>
        <dbReference type="ARBA" id="ARBA00022553"/>
    </source>
</evidence>
<evidence type="ECO:0000313" key="6">
    <source>
        <dbReference type="Ensembl" id="ENSPSIP00000015171.1"/>
    </source>
</evidence>
<dbReference type="Proteomes" id="UP000007267">
    <property type="component" value="Unassembled WGS sequence"/>
</dbReference>
<evidence type="ECO:0000256" key="2">
    <source>
        <dbReference type="ARBA" id="ARBA00023054"/>
    </source>
</evidence>
<reference evidence="7" key="2">
    <citation type="journal article" date="2013" name="Nat. Genet.">
        <title>The draft genomes of soft-shell turtle and green sea turtle yield insights into the development and evolution of the turtle-specific body plan.</title>
        <authorList>
            <person name="Wang Z."/>
            <person name="Pascual-Anaya J."/>
            <person name="Zadissa A."/>
            <person name="Li W."/>
            <person name="Niimura Y."/>
            <person name="Huang Z."/>
            <person name="Li C."/>
            <person name="White S."/>
            <person name="Xiong Z."/>
            <person name="Fang D."/>
            <person name="Wang B."/>
            <person name="Ming Y."/>
            <person name="Chen Y."/>
            <person name="Zheng Y."/>
            <person name="Kuraku S."/>
            <person name="Pignatelli M."/>
            <person name="Herrero J."/>
            <person name="Beal K."/>
            <person name="Nozawa M."/>
            <person name="Li Q."/>
            <person name="Wang J."/>
            <person name="Zhang H."/>
            <person name="Yu L."/>
            <person name="Shigenobu S."/>
            <person name="Wang J."/>
            <person name="Liu J."/>
            <person name="Flicek P."/>
            <person name="Searle S."/>
            <person name="Wang J."/>
            <person name="Kuratani S."/>
            <person name="Yin Y."/>
            <person name="Aken B."/>
            <person name="Zhang G."/>
            <person name="Irie N."/>
        </authorList>
    </citation>
    <scope>NUCLEOTIDE SEQUENCE [LARGE SCALE GENOMIC DNA]</scope>
    <source>
        <strain evidence="7">Daiwa-1</strain>
    </source>
</reference>
<name>K7G4G0_PELSI</name>
<dbReference type="eggNOG" id="ENOG502QVP4">
    <property type="taxonomic scope" value="Eukaryota"/>
</dbReference>